<dbReference type="Gene3D" id="1.10.238.10">
    <property type="entry name" value="EF-hand"/>
    <property type="match status" value="1"/>
</dbReference>
<dbReference type="Gene3D" id="1.10.238.200">
    <property type="entry name" value="Cullin, PONY binding domain"/>
    <property type="match status" value="1"/>
</dbReference>
<protein>
    <recommendedName>
        <fullName evidence="1">Defective in cullin neddylation protein</fullName>
    </recommendedName>
</protein>
<proteinExistence type="predicted"/>
<evidence type="ECO:0000313" key="3">
    <source>
        <dbReference type="EMBL" id="CAK0753664.1"/>
    </source>
</evidence>
<name>A0AAV1HXW6_9CHLO</name>
<dbReference type="Proteomes" id="UP001314263">
    <property type="component" value="Unassembled WGS sequence"/>
</dbReference>
<organism evidence="3 4">
    <name type="scientific">Coccomyxa viridis</name>
    <dbReference type="NCBI Taxonomy" id="1274662"/>
    <lineage>
        <taxon>Eukaryota</taxon>
        <taxon>Viridiplantae</taxon>
        <taxon>Chlorophyta</taxon>
        <taxon>core chlorophytes</taxon>
        <taxon>Trebouxiophyceae</taxon>
        <taxon>Trebouxiophyceae incertae sedis</taxon>
        <taxon>Coccomyxaceae</taxon>
        <taxon>Coccomyxa</taxon>
    </lineage>
</organism>
<dbReference type="PANTHER" id="PTHR12281:SF12">
    <property type="entry name" value="DEFECTIVE IN CULLIN NEDDYLATION PROTEIN"/>
    <property type="match status" value="1"/>
</dbReference>
<comment type="function">
    <text evidence="1">Neddylation of cullins play an essential role in the regulation of SCF-type complexes activity.</text>
</comment>
<dbReference type="PROSITE" id="PS51229">
    <property type="entry name" value="DCUN1"/>
    <property type="match status" value="1"/>
</dbReference>
<evidence type="ECO:0000256" key="1">
    <source>
        <dbReference type="RuleBase" id="RU410713"/>
    </source>
</evidence>
<evidence type="ECO:0000313" key="4">
    <source>
        <dbReference type="Proteomes" id="UP001314263"/>
    </source>
</evidence>
<accession>A0AAV1HXW6</accession>
<dbReference type="GO" id="GO:0032182">
    <property type="term" value="F:ubiquitin-like protein binding"/>
    <property type="evidence" value="ECO:0007669"/>
    <property type="project" value="TreeGrafter"/>
</dbReference>
<comment type="caution">
    <text evidence="3">The sequence shown here is derived from an EMBL/GenBank/DDBJ whole genome shotgun (WGS) entry which is preliminary data.</text>
</comment>
<dbReference type="Pfam" id="PF03556">
    <property type="entry name" value="Cullin_binding"/>
    <property type="match status" value="1"/>
</dbReference>
<dbReference type="EMBL" id="CAUYUE010000003">
    <property type="protein sequence ID" value="CAK0753664.1"/>
    <property type="molecule type" value="Genomic_DNA"/>
</dbReference>
<dbReference type="PANTHER" id="PTHR12281">
    <property type="entry name" value="RP42 RELATED"/>
    <property type="match status" value="1"/>
</dbReference>
<evidence type="ECO:0000259" key="2">
    <source>
        <dbReference type="PROSITE" id="PS51229"/>
    </source>
</evidence>
<reference evidence="3 4" key="1">
    <citation type="submission" date="2023-10" db="EMBL/GenBank/DDBJ databases">
        <authorList>
            <person name="Maclean D."/>
            <person name="Macfadyen A."/>
        </authorList>
    </citation>
    <scope>NUCLEOTIDE SEQUENCE [LARGE SCALE GENOMIC DNA]</scope>
</reference>
<dbReference type="GO" id="GO:0045116">
    <property type="term" value="P:protein neddylation"/>
    <property type="evidence" value="ECO:0007669"/>
    <property type="project" value="TreeGrafter"/>
</dbReference>
<dbReference type="AlphaFoldDB" id="A0AAV1HXW6"/>
<keyword evidence="4" id="KW-1185">Reference proteome</keyword>
<dbReference type="InterPro" id="IPR014764">
    <property type="entry name" value="DCN-prot"/>
</dbReference>
<dbReference type="InterPro" id="IPR042460">
    <property type="entry name" value="DCN1-like_PONY"/>
</dbReference>
<dbReference type="GO" id="GO:0097602">
    <property type="term" value="F:cullin family protein binding"/>
    <property type="evidence" value="ECO:0007669"/>
    <property type="project" value="TreeGrafter"/>
</dbReference>
<feature type="domain" description="DCUN1" evidence="2">
    <location>
        <begin position="17"/>
        <end position="207"/>
    </location>
</feature>
<dbReference type="GO" id="GO:0031624">
    <property type="term" value="F:ubiquitin conjugating enzyme binding"/>
    <property type="evidence" value="ECO:0007669"/>
    <property type="project" value="TreeGrafter"/>
</dbReference>
<dbReference type="InterPro" id="IPR005176">
    <property type="entry name" value="PONY_dom"/>
</dbReference>
<sequence>MRLGRRGATSKAAPKEQVADKADALFETYKDHSEDSIGPEGVERLCGDLKIDPASRKVLLLAWKMGAARMGYFSRREFMMGVRALNAPSLDKLRKVLPKLDKDIDEDEDSFSSFFAFAFKFCLMEPQQKILDIETAVQMLQVVLPESNEHLEPFTRFLKEQSEYKYMNLDQWTSFYRFSEEVEPDCSNYDEGHAWPLLLDNYVEWRQSQNGHL</sequence>
<gene>
    <name evidence="3" type="ORF">CVIRNUC_002237</name>
</gene>
<dbReference type="GO" id="GO:0000151">
    <property type="term" value="C:ubiquitin ligase complex"/>
    <property type="evidence" value="ECO:0007669"/>
    <property type="project" value="TreeGrafter"/>
</dbReference>